<evidence type="ECO:0000256" key="1">
    <source>
        <dbReference type="SAM" id="Phobius"/>
    </source>
</evidence>
<feature type="transmembrane region" description="Helical" evidence="1">
    <location>
        <begin position="6"/>
        <end position="29"/>
    </location>
</feature>
<organism evidence="2">
    <name type="scientific">Anopheles darlingi</name>
    <name type="common">Mosquito</name>
    <dbReference type="NCBI Taxonomy" id="43151"/>
    <lineage>
        <taxon>Eukaryota</taxon>
        <taxon>Metazoa</taxon>
        <taxon>Ecdysozoa</taxon>
        <taxon>Arthropoda</taxon>
        <taxon>Hexapoda</taxon>
        <taxon>Insecta</taxon>
        <taxon>Pterygota</taxon>
        <taxon>Neoptera</taxon>
        <taxon>Endopterygota</taxon>
        <taxon>Diptera</taxon>
        <taxon>Nematocera</taxon>
        <taxon>Culicoidea</taxon>
        <taxon>Culicidae</taxon>
        <taxon>Anophelinae</taxon>
        <taxon>Anopheles</taxon>
    </lineage>
</organism>
<dbReference type="EMBL" id="GGFL01007300">
    <property type="protein sequence ID" value="MBW71478.1"/>
    <property type="molecule type" value="Transcribed_RNA"/>
</dbReference>
<keyword evidence="1" id="KW-0812">Transmembrane</keyword>
<name>A0A2M4D303_ANODA</name>
<reference evidence="2" key="1">
    <citation type="submission" date="2018-01" db="EMBL/GenBank/DDBJ databases">
        <title>An insight into the sialome of Amazonian anophelines.</title>
        <authorList>
            <person name="Ribeiro J.M."/>
            <person name="Scarpassa V."/>
            <person name="Calvo E."/>
        </authorList>
    </citation>
    <scope>NUCLEOTIDE SEQUENCE</scope>
</reference>
<protein>
    <submittedName>
        <fullName evidence="2">Putative secreted protein</fullName>
    </submittedName>
</protein>
<proteinExistence type="predicted"/>
<accession>A0A2M4D303</accession>
<dbReference type="AlphaFoldDB" id="A0A2M4D303"/>
<keyword evidence="1" id="KW-0472">Membrane</keyword>
<evidence type="ECO:0000313" key="2">
    <source>
        <dbReference type="EMBL" id="MBW71478.1"/>
    </source>
</evidence>
<keyword evidence="1" id="KW-1133">Transmembrane helix</keyword>
<sequence length="107" mass="11958">MMPTGTLKMVVVVVVVVVVIHAIAILYDLRRAIVGSVRWCTVAPNKGPTERGRARMFVLFLKEIQFTDQIVKLFDRLLVDAVCCIAIQKQLSGGFVYFFVCCSSPIH</sequence>